<protein>
    <submittedName>
        <fullName evidence="2">Uncharacterized protein</fullName>
    </submittedName>
</protein>
<dbReference type="EMBL" id="CP045702">
    <property type="protein sequence ID" value="QNE77223.1"/>
    <property type="molecule type" value="Genomic_DNA"/>
</dbReference>
<dbReference type="RefSeq" id="WP_185300714.1">
    <property type="nucleotide sequence ID" value="NZ_CP045702.1"/>
</dbReference>
<dbReference type="KEGG" id="sfiy:F0344_23770"/>
<organism evidence="2 3">
    <name type="scientific">Streptomyces finlayi</name>
    <dbReference type="NCBI Taxonomy" id="67296"/>
    <lineage>
        <taxon>Bacteria</taxon>
        <taxon>Bacillati</taxon>
        <taxon>Actinomycetota</taxon>
        <taxon>Actinomycetes</taxon>
        <taxon>Kitasatosporales</taxon>
        <taxon>Streptomycetaceae</taxon>
        <taxon>Streptomyces</taxon>
    </lineage>
</organism>
<dbReference type="AlphaFoldDB" id="A0A7G7BPF8"/>
<proteinExistence type="predicted"/>
<gene>
    <name evidence="2" type="ORF">F0344_23770</name>
</gene>
<evidence type="ECO:0000313" key="3">
    <source>
        <dbReference type="Proteomes" id="UP000515307"/>
    </source>
</evidence>
<accession>A0A7G7BPF8</accession>
<keyword evidence="3" id="KW-1185">Reference proteome</keyword>
<dbReference type="Proteomes" id="UP000515307">
    <property type="component" value="Chromosome"/>
</dbReference>
<sequence length="105" mass="11479">MVALGLLILVAVAVATRSTHISRVMALSDTEVVDAYERLYPEALRSGARPETGERAAGLTGKDLQPDRKRRGRCTAFGVRRQCPVPLREARDFRLLGSFGVLSPD</sequence>
<feature type="region of interest" description="Disordered" evidence="1">
    <location>
        <begin position="47"/>
        <end position="69"/>
    </location>
</feature>
<evidence type="ECO:0000313" key="2">
    <source>
        <dbReference type="EMBL" id="QNE77223.1"/>
    </source>
</evidence>
<reference evidence="3" key="1">
    <citation type="submission" date="2019-10" db="EMBL/GenBank/DDBJ databases">
        <title>Antimicrobial potential of Antarctic Bacteria.</title>
        <authorList>
            <person name="Benaud N."/>
            <person name="Edwards R.J."/>
            <person name="Ferrari B.C."/>
        </authorList>
    </citation>
    <scope>NUCLEOTIDE SEQUENCE [LARGE SCALE GENOMIC DNA]</scope>
    <source>
        <strain evidence="3">NBSH44</strain>
    </source>
</reference>
<name>A0A7G7BPF8_9ACTN</name>
<evidence type="ECO:0000256" key="1">
    <source>
        <dbReference type="SAM" id="MobiDB-lite"/>
    </source>
</evidence>